<evidence type="ECO:0000313" key="3">
    <source>
        <dbReference type="WBParaSite" id="nRc.2.0.1.t22304-RA"/>
    </source>
</evidence>
<dbReference type="Gene3D" id="3.30.40.10">
    <property type="entry name" value="Zinc/RING finger domain, C3HC4 (zinc finger)"/>
    <property type="match status" value="1"/>
</dbReference>
<reference evidence="3" key="1">
    <citation type="submission" date="2022-11" db="UniProtKB">
        <authorList>
            <consortium name="WormBaseParasite"/>
        </authorList>
    </citation>
    <scope>IDENTIFICATION</scope>
</reference>
<keyword evidence="1" id="KW-0175">Coiled coil</keyword>
<name>A0A915J974_ROMCU</name>
<keyword evidence="2" id="KW-1185">Reference proteome</keyword>
<dbReference type="AlphaFoldDB" id="A0A915J974"/>
<evidence type="ECO:0000256" key="1">
    <source>
        <dbReference type="SAM" id="Coils"/>
    </source>
</evidence>
<feature type="coiled-coil region" evidence="1">
    <location>
        <begin position="22"/>
        <end position="49"/>
    </location>
</feature>
<proteinExistence type="predicted"/>
<dbReference type="Proteomes" id="UP000887565">
    <property type="component" value="Unplaced"/>
</dbReference>
<protein>
    <submittedName>
        <fullName evidence="3">Uncharacterized protein</fullName>
    </submittedName>
</protein>
<organism evidence="2 3">
    <name type="scientific">Romanomermis culicivorax</name>
    <name type="common">Nematode worm</name>
    <dbReference type="NCBI Taxonomy" id="13658"/>
    <lineage>
        <taxon>Eukaryota</taxon>
        <taxon>Metazoa</taxon>
        <taxon>Ecdysozoa</taxon>
        <taxon>Nematoda</taxon>
        <taxon>Enoplea</taxon>
        <taxon>Dorylaimia</taxon>
        <taxon>Mermithida</taxon>
        <taxon>Mermithoidea</taxon>
        <taxon>Mermithidae</taxon>
        <taxon>Romanomermis</taxon>
    </lineage>
</organism>
<accession>A0A915J974</accession>
<dbReference type="WBParaSite" id="nRc.2.0.1.t22304-RA">
    <property type="protein sequence ID" value="nRc.2.0.1.t22304-RA"/>
    <property type="gene ID" value="nRc.2.0.1.g22304"/>
</dbReference>
<dbReference type="InterPro" id="IPR013083">
    <property type="entry name" value="Znf_RING/FYVE/PHD"/>
</dbReference>
<evidence type="ECO:0000313" key="2">
    <source>
        <dbReference type="Proteomes" id="UP000887565"/>
    </source>
</evidence>
<sequence>MEFYDFFKGLSDEERIKIQNVLERDLDEQNRLKDNAENWKRQIDLLYQKRYLLSSTFQINKLFELGVICSLCGVTLRTNNGSDREMTLDINNRLMNKSSTDNQQGTGGSTISVSCVKCGLKTCVRCLGDKINEEKILCKLCYMIRQYMTITGVWCSKWKDIRCDNFEKSVKEVMHSEPNVSRALLDKFQRAVLRSS</sequence>